<dbReference type="EC" id="6.3.5.4" evidence="2"/>
<evidence type="ECO:0000256" key="4">
    <source>
        <dbReference type="ARBA" id="ARBA00048741"/>
    </source>
</evidence>
<dbReference type="InterPro" id="IPR014729">
    <property type="entry name" value="Rossmann-like_a/b/a_fold"/>
</dbReference>
<organism evidence="6 7">
    <name type="scientific">Actinomyces respiraculi</name>
    <dbReference type="NCBI Taxonomy" id="2744574"/>
    <lineage>
        <taxon>Bacteria</taxon>
        <taxon>Bacillati</taxon>
        <taxon>Actinomycetota</taxon>
        <taxon>Actinomycetes</taxon>
        <taxon>Actinomycetales</taxon>
        <taxon>Actinomycetaceae</taxon>
        <taxon>Actinomyces</taxon>
    </lineage>
</organism>
<sequence>MDIDLSLASPAWTAVADGLRVRADHPCTAPTSPDVLRDHPGRLAAVEVTEEHVLLAVDRLRSWPLFWAARDGGRRLLVTDDPAALRSGLECPALLAPAVAEMEDAGFVTGARTLLRGVHQVPQGAVVTISRRTGAVTRDDYAFAAFNPDEITDPEDFAVAFLDALGTTMTRLLDRLGGRRLLLPLSGGLDSRLLLAWLLRHGEAGRVATFTYGVPGAREVEVSRRVAQQAGVPWCAVPYERRALLEHWHSPATAAFLSASHCWSALPHVQDWYALSVMRARGEAGEGDVVLPGHTVVGNMHDKQLLDAVPVSRATAARAIIHHHHDLQGRPERAGADPWVAVAVREAMTLAGFDGSGRTLRSLLEGYNLRERQTKYINNSVRAYEHLGMDWALPMLDAEVWHTWQRGTAAATATRDLYRVIVDRLWARATGASEPESAYYEVTRVDPRTRAGLKGVLAATHLLPAAERVFSTWSSLHSETAFDALFTDTSRARAAVGLLSGRKTLGLWTRAFLRDTWCRSAVLFRDLPVVEE</sequence>
<dbReference type="GO" id="GO:0006529">
    <property type="term" value="P:asparagine biosynthetic process"/>
    <property type="evidence" value="ECO:0007669"/>
    <property type="project" value="UniProtKB-KW"/>
</dbReference>
<feature type="domain" description="Asparagine synthetase" evidence="5">
    <location>
        <begin position="184"/>
        <end position="248"/>
    </location>
</feature>
<dbReference type="PANTHER" id="PTHR43284">
    <property type="entry name" value="ASPARAGINE SYNTHETASE (GLUTAMINE-HYDROLYZING)"/>
    <property type="match status" value="1"/>
</dbReference>
<protein>
    <recommendedName>
        <fullName evidence="2">asparagine synthase (glutamine-hydrolyzing)</fullName>
        <ecNumber evidence="2">6.3.5.4</ecNumber>
    </recommendedName>
</protein>
<dbReference type="AlphaFoldDB" id="A0A7T0LL79"/>
<accession>A0A7T0LL79</accession>
<keyword evidence="7" id="KW-1185">Reference proteome</keyword>
<name>A0A7T0LL79_9ACTO</name>
<keyword evidence="3" id="KW-0061">Asparagine biosynthesis</keyword>
<gene>
    <name evidence="6" type="ORF">ID810_02205</name>
</gene>
<evidence type="ECO:0000313" key="6">
    <source>
        <dbReference type="EMBL" id="QPL05809.1"/>
    </source>
</evidence>
<comment type="catalytic activity">
    <reaction evidence="4">
        <text>L-aspartate + L-glutamine + ATP + H2O = L-asparagine + L-glutamate + AMP + diphosphate + H(+)</text>
        <dbReference type="Rhea" id="RHEA:12228"/>
        <dbReference type="ChEBI" id="CHEBI:15377"/>
        <dbReference type="ChEBI" id="CHEBI:15378"/>
        <dbReference type="ChEBI" id="CHEBI:29985"/>
        <dbReference type="ChEBI" id="CHEBI:29991"/>
        <dbReference type="ChEBI" id="CHEBI:30616"/>
        <dbReference type="ChEBI" id="CHEBI:33019"/>
        <dbReference type="ChEBI" id="CHEBI:58048"/>
        <dbReference type="ChEBI" id="CHEBI:58359"/>
        <dbReference type="ChEBI" id="CHEBI:456215"/>
        <dbReference type="EC" id="6.3.5.4"/>
    </reaction>
</comment>
<keyword evidence="3" id="KW-0028">Amino-acid biosynthesis</keyword>
<dbReference type="EMBL" id="CP063989">
    <property type="protein sequence ID" value="QPL05809.1"/>
    <property type="molecule type" value="Genomic_DNA"/>
</dbReference>
<evidence type="ECO:0000256" key="1">
    <source>
        <dbReference type="ARBA" id="ARBA00005187"/>
    </source>
</evidence>
<dbReference type="KEGG" id="arep:ID810_02205"/>
<dbReference type="PANTHER" id="PTHR43284:SF1">
    <property type="entry name" value="ASPARAGINE SYNTHETASE"/>
    <property type="match status" value="1"/>
</dbReference>
<dbReference type="InterPro" id="IPR001962">
    <property type="entry name" value="Asn_synthase"/>
</dbReference>
<dbReference type="Gene3D" id="3.40.50.620">
    <property type="entry name" value="HUPs"/>
    <property type="match status" value="1"/>
</dbReference>
<reference evidence="6 7" key="1">
    <citation type="submission" date="2020-11" db="EMBL/GenBank/DDBJ databases">
        <title>Actinomyces sp. ZJ750.</title>
        <authorList>
            <person name="Zhou J."/>
        </authorList>
    </citation>
    <scope>NUCLEOTIDE SEQUENCE [LARGE SCALE GENOMIC DNA]</scope>
    <source>
        <strain evidence="6 7">ZJ750</strain>
    </source>
</reference>
<dbReference type="SUPFAM" id="SSF52402">
    <property type="entry name" value="Adenine nucleotide alpha hydrolases-like"/>
    <property type="match status" value="1"/>
</dbReference>
<dbReference type="InterPro" id="IPR051786">
    <property type="entry name" value="ASN_synthetase/amidase"/>
</dbReference>
<evidence type="ECO:0000256" key="3">
    <source>
        <dbReference type="ARBA" id="ARBA00022888"/>
    </source>
</evidence>
<dbReference type="SUPFAM" id="SSF56235">
    <property type="entry name" value="N-terminal nucleophile aminohydrolases (Ntn hydrolases)"/>
    <property type="match status" value="1"/>
</dbReference>
<dbReference type="Pfam" id="PF00733">
    <property type="entry name" value="Asn_synthase"/>
    <property type="match status" value="1"/>
</dbReference>
<proteinExistence type="predicted"/>
<dbReference type="RefSeq" id="WP_166856265.1">
    <property type="nucleotide sequence ID" value="NZ_CP063989.1"/>
</dbReference>
<evidence type="ECO:0000313" key="7">
    <source>
        <dbReference type="Proteomes" id="UP000594637"/>
    </source>
</evidence>
<evidence type="ECO:0000256" key="2">
    <source>
        <dbReference type="ARBA" id="ARBA00012737"/>
    </source>
</evidence>
<dbReference type="GO" id="GO:0004066">
    <property type="term" value="F:asparagine synthase (glutamine-hydrolyzing) activity"/>
    <property type="evidence" value="ECO:0007669"/>
    <property type="project" value="UniProtKB-EC"/>
</dbReference>
<evidence type="ECO:0000259" key="5">
    <source>
        <dbReference type="Pfam" id="PF00733"/>
    </source>
</evidence>
<dbReference type="InterPro" id="IPR029055">
    <property type="entry name" value="Ntn_hydrolases_N"/>
</dbReference>
<comment type="pathway">
    <text evidence="1">Amino-acid biosynthesis; L-asparagine biosynthesis; L-asparagine from L-aspartate (L-Gln route): step 1/1.</text>
</comment>
<dbReference type="Proteomes" id="UP000594637">
    <property type="component" value="Chromosome"/>
</dbReference>